<gene>
    <name evidence="2" type="ORF">BACCIP111895_02020</name>
</gene>
<feature type="transmembrane region" description="Helical" evidence="1">
    <location>
        <begin position="68"/>
        <end position="88"/>
    </location>
</feature>
<evidence type="ECO:0008006" key="4">
    <source>
        <dbReference type="Google" id="ProtNLM"/>
    </source>
</evidence>
<dbReference type="RefSeq" id="WP_248735143.1">
    <property type="nucleotide sequence ID" value="NZ_CALBWS010000010.1"/>
</dbReference>
<evidence type="ECO:0000256" key="1">
    <source>
        <dbReference type="SAM" id="Phobius"/>
    </source>
</evidence>
<name>A0ABM9ERS1_9BACI</name>
<evidence type="ECO:0000313" key="3">
    <source>
        <dbReference type="Proteomes" id="UP000838308"/>
    </source>
</evidence>
<keyword evidence="1" id="KW-0812">Transmembrane</keyword>
<sequence length="102" mass="11732">MANIFAIIVFFLLLQWDKGKKRKMKDLVINVIILSVLLFLSNLIGDYLKNNWHVSIPFIKQVPENVKLWFGGTLFFGICCAFSVKGWINQNQQKKASITGEK</sequence>
<keyword evidence="1" id="KW-0472">Membrane</keyword>
<dbReference type="EMBL" id="CALBWS010000010">
    <property type="protein sequence ID" value="CAH2714844.1"/>
    <property type="molecule type" value="Genomic_DNA"/>
</dbReference>
<dbReference type="Proteomes" id="UP000838308">
    <property type="component" value="Unassembled WGS sequence"/>
</dbReference>
<keyword evidence="3" id="KW-1185">Reference proteome</keyword>
<proteinExistence type="predicted"/>
<comment type="caution">
    <text evidence="2">The sequence shown here is derived from an EMBL/GenBank/DDBJ whole genome shotgun (WGS) entry which is preliminary data.</text>
</comment>
<evidence type="ECO:0000313" key="2">
    <source>
        <dbReference type="EMBL" id="CAH2714844.1"/>
    </source>
</evidence>
<reference evidence="2" key="1">
    <citation type="submission" date="2022-04" db="EMBL/GenBank/DDBJ databases">
        <authorList>
            <person name="Criscuolo A."/>
        </authorList>
    </citation>
    <scope>NUCLEOTIDE SEQUENCE</scope>
    <source>
        <strain evidence="2">CIP111895</strain>
    </source>
</reference>
<feature type="transmembrane region" description="Helical" evidence="1">
    <location>
        <begin position="27"/>
        <end position="48"/>
    </location>
</feature>
<accession>A0ABM9ERS1</accession>
<protein>
    <recommendedName>
        <fullName evidence="4">Group-specific protein</fullName>
    </recommendedName>
</protein>
<keyword evidence="1" id="KW-1133">Transmembrane helix</keyword>
<organism evidence="2 3">
    <name type="scientific">Neobacillus rhizosphaerae</name>
    <dbReference type="NCBI Taxonomy" id="2880965"/>
    <lineage>
        <taxon>Bacteria</taxon>
        <taxon>Bacillati</taxon>
        <taxon>Bacillota</taxon>
        <taxon>Bacilli</taxon>
        <taxon>Bacillales</taxon>
        <taxon>Bacillaceae</taxon>
        <taxon>Neobacillus</taxon>
    </lineage>
</organism>